<comment type="catalytic activity">
    <reaction evidence="7">
        <text>riboflavin + ATP = FMN + ADP + H(+)</text>
        <dbReference type="Rhea" id="RHEA:14357"/>
        <dbReference type="ChEBI" id="CHEBI:15378"/>
        <dbReference type="ChEBI" id="CHEBI:30616"/>
        <dbReference type="ChEBI" id="CHEBI:57986"/>
        <dbReference type="ChEBI" id="CHEBI:58210"/>
        <dbReference type="ChEBI" id="CHEBI:456216"/>
        <dbReference type="EC" id="2.7.1.26"/>
    </reaction>
</comment>
<organism evidence="9 10">
    <name type="scientific">Candidatus Uhrbacteria bacterium CG_4_9_14_0_2_um_filter_41_50</name>
    <dbReference type="NCBI Taxonomy" id="1975031"/>
    <lineage>
        <taxon>Bacteria</taxon>
        <taxon>Candidatus Uhriibacteriota</taxon>
    </lineage>
</organism>
<evidence type="ECO:0000256" key="6">
    <source>
        <dbReference type="ARBA" id="ARBA00022840"/>
    </source>
</evidence>
<evidence type="ECO:0000256" key="2">
    <source>
        <dbReference type="ARBA" id="ARBA00022630"/>
    </source>
</evidence>
<dbReference type="Gene3D" id="2.40.30.30">
    <property type="entry name" value="Riboflavin kinase-like"/>
    <property type="match status" value="1"/>
</dbReference>
<dbReference type="GO" id="GO:0009231">
    <property type="term" value="P:riboflavin biosynthetic process"/>
    <property type="evidence" value="ECO:0007669"/>
    <property type="project" value="InterPro"/>
</dbReference>
<dbReference type="GO" id="GO:0008531">
    <property type="term" value="F:riboflavin kinase activity"/>
    <property type="evidence" value="ECO:0007669"/>
    <property type="project" value="UniProtKB-EC"/>
</dbReference>
<evidence type="ECO:0000313" key="10">
    <source>
        <dbReference type="Proteomes" id="UP000230251"/>
    </source>
</evidence>
<dbReference type="AlphaFoldDB" id="A0A2M8EP01"/>
<dbReference type="InterPro" id="IPR023468">
    <property type="entry name" value="Riboflavin_kinase"/>
</dbReference>
<evidence type="ECO:0000256" key="1">
    <source>
        <dbReference type="ARBA" id="ARBA00012105"/>
    </source>
</evidence>
<keyword evidence="5" id="KW-0547">Nucleotide-binding</keyword>
<keyword evidence="4" id="KW-0808">Transferase</keyword>
<proteinExistence type="predicted"/>
<keyword evidence="2" id="KW-0285">Flavoprotein</keyword>
<protein>
    <recommendedName>
        <fullName evidence="1">riboflavin kinase</fullName>
        <ecNumber evidence="1">2.7.1.26</ecNumber>
    </recommendedName>
</protein>
<dbReference type="GO" id="GO:0005524">
    <property type="term" value="F:ATP binding"/>
    <property type="evidence" value="ECO:0007669"/>
    <property type="project" value="UniProtKB-KW"/>
</dbReference>
<evidence type="ECO:0000259" key="8">
    <source>
        <dbReference type="SMART" id="SM00904"/>
    </source>
</evidence>
<evidence type="ECO:0000256" key="3">
    <source>
        <dbReference type="ARBA" id="ARBA00022643"/>
    </source>
</evidence>
<comment type="caution">
    <text evidence="9">The sequence shown here is derived from an EMBL/GenBank/DDBJ whole genome shotgun (WGS) entry which is preliminary data.</text>
</comment>
<dbReference type="InterPro" id="IPR023465">
    <property type="entry name" value="Riboflavin_kinase_dom_sf"/>
</dbReference>
<accession>A0A2M8EP01</accession>
<keyword evidence="3" id="KW-0288">FMN</keyword>
<dbReference type="Pfam" id="PF01687">
    <property type="entry name" value="Flavokinase"/>
    <property type="match status" value="1"/>
</dbReference>
<evidence type="ECO:0000313" key="9">
    <source>
        <dbReference type="EMBL" id="PJC24474.1"/>
    </source>
</evidence>
<reference evidence="10" key="1">
    <citation type="submission" date="2017-09" db="EMBL/GenBank/DDBJ databases">
        <title>Depth-based differentiation of microbial function through sediment-hosted aquifers and enrichment of novel symbionts in the deep terrestrial subsurface.</title>
        <authorList>
            <person name="Probst A.J."/>
            <person name="Ladd B."/>
            <person name="Jarett J.K."/>
            <person name="Geller-Mcgrath D.E."/>
            <person name="Sieber C.M.K."/>
            <person name="Emerson J.B."/>
            <person name="Anantharaman K."/>
            <person name="Thomas B.C."/>
            <person name="Malmstrom R."/>
            <person name="Stieglmeier M."/>
            <person name="Klingl A."/>
            <person name="Woyke T."/>
            <person name="Ryan C.M."/>
            <person name="Banfield J.F."/>
        </authorList>
    </citation>
    <scope>NUCLEOTIDE SEQUENCE [LARGE SCALE GENOMIC DNA]</scope>
</reference>
<sequence>MDKTGQHFSGVVVRGEGEAGALYGIPTANLHLSEFPDIEIGIYAAVVEHNGKKYNASVCYGPEEDSKFEVHLFDFDEDISGKELNGEIVEKISEFVEMYSVERLRQKILHDIEIIKEYFTK</sequence>
<feature type="domain" description="Riboflavin kinase" evidence="8">
    <location>
        <begin position="7"/>
        <end position="120"/>
    </location>
</feature>
<evidence type="ECO:0000256" key="4">
    <source>
        <dbReference type="ARBA" id="ARBA00022679"/>
    </source>
</evidence>
<dbReference type="EC" id="2.7.1.26" evidence="1"/>
<gene>
    <name evidence="9" type="ORF">CO057_02665</name>
</gene>
<dbReference type="EMBL" id="PFSI01000037">
    <property type="protein sequence ID" value="PJC24474.1"/>
    <property type="molecule type" value="Genomic_DNA"/>
</dbReference>
<dbReference type="SMART" id="SM00904">
    <property type="entry name" value="Flavokinase"/>
    <property type="match status" value="1"/>
</dbReference>
<name>A0A2M8EP01_9BACT</name>
<dbReference type="Proteomes" id="UP000230251">
    <property type="component" value="Unassembled WGS sequence"/>
</dbReference>
<dbReference type="SUPFAM" id="SSF82114">
    <property type="entry name" value="Riboflavin kinase-like"/>
    <property type="match status" value="1"/>
</dbReference>
<dbReference type="PANTHER" id="PTHR22749">
    <property type="entry name" value="RIBOFLAVIN KINASE/FMN ADENYLYLTRANSFERASE"/>
    <property type="match status" value="1"/>
</dbReference>
<dbReference type="PANTHER" id="PTHR22749:SF6">
    <property type="entry name" value="RIBOFLAVIN KINASE"/>
    <property type="match status" value="1"/>
</dbReference>
<dbReference type="InterPro" id="IPR015865">
    <property type="entry name" value="Riboflavin_kinase_bac/euk"/>
</dbReference>
<evidence type="ECO:0000256" key="5">
    <source>
        <dbReference type="ARBA" id="ARBA00022741"/>
    </source>
</evidence>
<keyword evidence="6" id="KW-0067">ATP-binding</keyword>
<dbReference type="GO" id="GO:0009398">
    <property type="term" value="P:FMN biosynthetic process"/>
    <property type="evidence" value="ECO:0007669"/>
    <property type="project" value="TreeGrafter"/>
</dbReference>
<evidence type="ECO:0000256" key="7">
    <source>
        <dbReference type="ARBA" id="ARBA00047880"/>
    </source>
</evidence>